<keyword evidence="1" id="KW-0472">Membrane</keyword>
<dbReference type="Pfam" id="PF11003">
    <property type="entry name" value="DUF2842"/>
    <property type="match status" value="1"/>
</dbReference>
<gene>
    <name evidence="2" type="ORF">ACFSM5_06670</name>
</gene>
<evidence type="ECO:0000313" key="2">
    <source>
        <dbReference type="EMBL" id="MFD2262565.1"/>
    </source>
</evidence>
<feature type="transmembrane region" description="Helical" evidence="1">
    <location>
        <begin position="32"/>
        <end position="53"/>
    </location>
</feature>
<dbReference type="Proteomes" id="UP001597295">
    <property type="component" value="Unassembled WGS sequence"/>
</dbReference>
<proteinExistence type="predicted"/>
<reference evidence="3" key="1">
    <citation type="journal article" date="2019" name="Int. J. Syst. Evol. Microbiol.">
        <title>The Global Catalogue of Microorganisms (GCM) 10K type strain sequencing project: providing services to taxonomists for standard genome sequencing and annotation.</title>
        <authorList>
            <consortium name="The Broad Institute Genomics Platform"/>
            <consortium name="The Broad Institute Genome Sequencing Center for Infectious Disease"/>
            <person name="Wu L."/>
            <person name="Ma J."/>
        </authorList>
    </citation>
    <scope>NUCLEOTIDE SEQUENCE [LARGE SCALE GENOMIC DNA]</scope>
    <source>
        <strain evidence="3">CGMCC 1.19062</strain>
    </source>
</reference>
<keyword evidence="1" id="KW-0812">Transmembrane</keyword>
<name>A0ABW5DP80_9PROT</name>
<evidence type="ECO:0000256" key="1">
    <source>
        <dbReference type="SAM" id="Phobius"/>
    </source>
</evidence>
<keyword evidence="1" id="KW-1133">Transmembrane helix</keyword>
<accession>A0ABW5DP80</accession>
<feature type="transmembrane region" description="Helical" evidence="1">
    <location>
        <begin position="7"/>
        <end position="26"/>
    </location>
</feature>
<comment type="caution">
    <text evidence="2">The sequence shown here is derived from an EMBL/GenBank/DDBJ whole genome shotgun (WGS) entry which is preliminary data.</text>
</comment>
<keyword evidence="3" id="KW-1185">Reference proteome</keyword>
<organism evidence="2 3">
    <name type="scientific">Lacibacterium aquatile</name>
    <dbReference type="NCBI Taxonomy" id="1168082"/>
    <lineage>
        <taxon>Bacteria</taxon>
        <taxon>Pseudomonadati</taxon>
        <taxon>Pseudomonadota</taxon>
        <taxon>Alphaproteobacteria</taxon>
        <taxon>Rhodospirillales</taxon>
        <taxon>Rhodospirillaceae</taxon>
    </lineage>
</organism>
<dbReference type="InterPro" id="IPR021265">
    <property type="entry name" value="DUF2842"/>
</dbReference>
<dbReference type="EMBL" id="JBHUIP010000004">
    <property type="protein sequence ID" value="MFD2262565.1"/>
    <property type="molecule type" value="Genomic_DNA"/>
</dbReference>
<evidence type="ECO:0000313" key="3">
    <source>
        <dbReference type="Proteomes" id="UP001597295"/>
    </source>
</evidence>
<sequence>MSKKRPIAALILIFGIFFYVLVAMAVHALLPVHWAVDLLFFPVAGMLWVPPAVKVFRWGQRG</sequence>
<protein>
    <submittedName>
        <fullName evidence="2">DUF2842 domain-containing protein</fullName>
    </submittedName>
</protein>
<dbReference type="RefSeq" id="WP_379875524.1">
    <property type="nucleotide sequence ID" value="NZ_JBHUIP010000004.1"/>
</dbReference>